<organism evidence="3 4">
    <name type="scientific">Symbiobacterium terraclitae</name>
    <dbReference type="NCBI Taxonomy" id="557451"/>
    <lineage>
        <taxon>Bacteria</taxon>
        <taxon>Bacillati</taxon>
        <taxon>Bacillota</taxon>
        <taxon>Clostridia</taxon>
        <taxon>Eubacteriales</taxon>
        <taxon>Symbiobacteriaceae</taxon>
        <taxon>Symbiobacterium</taxon>
    </lineage>
</organism>
<dbReference type="EMBL" id="JAGGLG010000047">
    <property type="protein sequence ID" value="MBP2020086.1"/>
    <property type="molecule type" value="Genomic_DNA"/>
</dbReference>
<feature type="region of interest" description="Disordered" evidence="1">
    <location>
        <begin position="176"/>
        <end position="198"/>
    </location>
</feature>
<reference evidence="3 4" key="1">
    <citation type="submission" date="2021-03" db="EMBL/GenBank/DDBJ databases">
        <title>Genomic Encyclopedia of Type Strains, Phase IV (KMG-IV): sequencing the most valuable type-strain genomes for metagenomic binning, comparative biology and taxonomic classification.</title>
        <authorList>
            <person name="Goeker M."/>
        </authorList>
    </citation>
    <scope>NUCLEOTIDE SEQUENCE [LARGE SCALE GENOMIC DNA]</scope>
    <source>
        <strain evidence="3 4">DSM 27138</strain>
    </source>
</reference>
<keyword evidence="2" id="KW-0732">Signal</keyword>
<feature type="chain" id="PRO_5046701786" description="Lipoprotein" evidence="2">
    <location>
        <begin position="21"/>
        <end position="428"/>
    </location>
</feature>
<gene>
    <name evidence="3" type="ORF">J2Z79_003540</name>
</gene>
<evidence type="ECO:0000256" key="1">
    <source>
        <dbReference type="SAM" id="MobiDB-lite"/>
    </source>
</evidence>
<dbReference type="PROSITE" id="PS51257">
    <property type="entry name" value="PROKAR_LIPOPROTEIN"/>
    <property type="match status" value="1"/>
</dbReference>
<name>A0ABS4JYZ3_9FIRM</name>
<accession>A0ABS4JYZ3</accession>
<feature type="compositionally biased region" description="Low complexity" evidence="1">
    <location>
        <begin position="399"/>
        <end position="410"/>
    </location>
</feature>
<sequence length="428" mass="40983">MKRLPLAKWLGLATAAAVMAAGCTAQPQNANRLNQSTVFTTTGDNDQCAAALGNTVDTAAYWGGAVTGINRNVTANGLIIGNVALVALPGESQNIPVTGTTGVGTARITPAPAAPRTGSAATGAGQGTGNGIAAGINAQTGAGTAAGVGTDDGMPLAGVTPRTDPTLGDTRIGAAAGTPMTADGSGTSAGAATAPGNRTVTGAGATAGNRTMAGTGTAAGNRTHVGGGTADTGTLPGAGAPVGNRTAAGTGGAAATRMGTGTPAGTRANAGTAARYGAVGSPAVNRLNPVERIRIACPRVADIRVVNDANDRSRLAQITAAVRSGRPITEFMGELTAISQRATSAGPGADVRRLNTNAPAGTRPPGTTNPGTPAPGTTAPGTRTPGMTTPGTPTPGAPTPGATRMPAPGTRAGGTGTTSPGQGVETTP</sequence>
<feature type="region of interest" description="Disordered" evidence="1">
    <location>
        <begin position="342"/>
        <end position="428"/>
    </location>
</feature>
<keyword evidence="4" id="KW-1185">Reference proteome</keyword>
<evidence type="ECO:0000313" key="4">
    <source>
        <dbReference type="Proteomes" id="UP001519289"/>
    </source>
</evidence>
<evidence type="ECO:0000313" key="3">
    <source>
        <dbReference type="EMBL" id="MBP2020086.1"/>
    </source>
</evidence>
<dbReference type="RefSeq" id="WP_209468187.1">
    <property type="nucleotide sequence ID" value="NZ_JAGGLG010000047.1"/>
</dbReference>
<dbReference type="Proteomes" id="UP001519289">
    <property type="component" value="Unassembled WGS sequence"/>
</dbReference>
<feature type="signal peptide" evidence="2">
    <location>
        <begin position="1"/>
        <end position="20"/>
    </location>
</feature>
<comment type="caution">
    <text evidence="3">The sequence shown here is derived from an EMBL/GenBank/DDBJ whole genome shotgun (WGS) entry which is preliminary data.</text>
</comment>
<proteinExistence type="predicted"/>
<feature type="compositionally biased region" description="Low complexity" evidence="1">
    <location>
        <begin position="181"/>
        <end position="194"/>
    </location>
</feature>
<protein>
    <recommendedName>
        <fullName evidence="5">Lipoprotein</fullName>
    </recommendedName>
</protein>
<evidence type="ECO:0008006" key="5">
    <source>
        <dbReference type="Google" id="ProtNLM"/>
    </source>
</evidence>
<evidence type="ECO:0000256" key="2">
    <source>
        <dbReference type="SAM" id="SignalP"/>
    </source>
</evidence>
<feature type="compositionally biased region" description="Low complexity" evidence="1">
    <location>
        <begin position="356"/>
        <end position="391"/>
    </location>
</feature>